<dbReference type="KEGG" id="bnm:BALAC2494_00776"/>
<evidence type="ECO:0000256" key="1">
    <source>
        <dbReference type="SAM" id="MobiDB-lite"/>
    </source>
</evidence>
<feature type="compositionally biased region" description="Basic and acidic residues" evidence="1">
    <location>
        <begin position="61"/>
        <end position="74"/>
    </location>
</feature>
<sequence length="106" mass="12384">MWSHVSARFTRTSSDFDRRQLPSRQAMTNKNEEPTSSHDAARPYSATRRTPRVHRRVVHQGTERFDADGVKPEPSEMQTAQQRQADDDKRILGELPPHWAVFEERQ</sequence>
<organism evidence="2 3">
    <name type="scientific">Bifidobacterium animalis subsp. lactis CNCM I-2494</name>
    <dbReference type="NCBI Taxonomy" id="1042403"/>
    <lineage>
        <taxon>Bacteria</taxon>
        <taxon>Bacillati</taxon>
        <taxon>Actinomycetota</taxon>
        <taxon>Actinomycetes</taxon>
        <taxon>Bifidobacteriales</taxon>
        <taxon>Bifidobacteriaceae</taxon>
        <taxon>Bifidobacterium</taxon>
    </lineage>
</organism>
<evidence type="ECO:0008006" key="4">
    <source>
        <dbReference type="Google" id="ProtNLM"/>
    </source>
</evidence>
<reference evidence="2 3" key="1">
    <citation type="journal article" date="2011" name="J. Bacteriol.">
        <title>Genome Sequence of the Probiotic Strain Bifidobacterium animalis subsp. lactis CNCM I-2494.</title>
        <authorList>
            <person name="Chervaux C."/>
            <person name="Grimaldi C."/>
            <person name="Bolotin A."/>
            <person name="Quinquis B."/>
            <person name="Legrain-Raspaud S."/>
            <person name="van Hylckama Vlieg J.E."/>
            <person name="Denariaz G."/>
            <person name="Smokvina T."/>
        </authorList>
    </citation>
    <scope>NUCLEOTIDE SEQUENCE [LARGE SCALE GENOMIC DNA]</scope>
    <source>
        <strain evidence="2 3">CNCM I-2494</strain>
    </source>
</reference>
<feature type="compositionally biased region" description="Basic residues" evidence="1">
    <location>
        <begin position="49"/>
        <end position="58"/>
    </location>
</feature>
<name>A0A806FJ57_BIFAN</name>
<evidence type="ECO:0000313" key="2">
    <source>
        <dbReference type="EMBL" id="AEK29809.1"/>
    </source>
</evidence>
<protein>
    <recommendedName>
        <fullName evidence="4">Superfamily I DNA and RNA helicase</fullName>
    </recommendedName>
</protein>
<proteinExistence type="predicted"/>
<dbReference type="AlphaFoldDB" id="A0A806FJ57"/>
<accession>A0A806FJ57</accession>
<dbReference type="Proteomes" id="UP000008394">
    <property type="component" value="Chromosome"/>
</dbReference>
<feature type="region of interest" description="Disordered" evidence="1">
    <location>
        <begin position="1"/>
        <end position="89"/>
    </location>
</feature>
<evidence type="ECO:0000313" key="3">
    <source>
        <dbReference type="Proteomes" id="UP000008394"/>
    </source>
</evidence>
<gene>
    <name evidence="2" type="ORF">BALAC2494_00776</name>
</gene>
<dbReference type="EMBL" id="CP002915">
    <property type="protein sequence ID" value="AEK29809.1"/>
    <property type="molecule type" value="Genomic_DNA"/>
</dbReference>
<feature type="compositionally biased region" description="Basic and acidic residues" evidence="1">
    <location>
        <begin position="30"/>
        <end position="41"/>
    </location>
</feature>